<reference evidence="1 2" key="1">
    <citation type="journal article" date="2015" name="Genome Biol. Evol.">
        <title>Phylogenomic analyses indicate that early fungi evolved digesting cell walls of algal ancestors of land plants.</title>
        <authorList>
            <person name="Chang Y."/>
            <person name="Wang S."/>
            <person name="Sekimoto S."/>
            <person name="Aerts A.L."/>
            <person name="Choi C."/>
            <person name="Clum A."/>
            <person name="LaButti K.M."/>
            <person name="Lindquist E.A."/>
            <person name="Yee Ngan C."/>
            <person name="Ohm R.A."/>
            <person name="Salamov A.A."/>
            <person name="Grigoriev I.V."/>
            <person name="Spatafora J.W."/>
            <person name="Berbee M.L."/>
        </authorList>
    </citation>
    <scope>NUCLEOTIDE SEQUENCE [LARGE SCALE GENOMIC DNA]</scope>
    <source>
        <strain evidence="1 2">JEL478</strain>
    </source>
</reference>
<dbReference type="STRING" id="1344416.A0A139APY5"/>
<dbReference type="PANTHER" id="PTHR21467">
    <property type="entry name" value="PROTEIN PHOSPHATASE 4 REGULATORY SUBUNIT 4 PPP4R4"/>
    <property type="match status" value="1"/>
</dbReference>
<evidence type="ECO:0000313" key="1">
    <source>
        <dbReference type="EMBL" id="KXS18817.1"/>
    </source>
</evidence>
<gene>
    <name evidence="1" type="ORF">M427DRAFT_176720</name>
</gene>
<feature type="non-terminal residue" evidence="1">
    <location>
        <position position="183"/>
    </location>
</feature>
<dbReference type="Proteomes" id="UP000070544">
    <property type="component" value="Unassembled WGS sequence"/>
</dbReference>
<organism evidence="1 2">
    <name type="scientific">Gonapodya prolifera (strain JEL478)</name>
    <name type="common">Monoblepharis prolifera</name>
    <dbReference type="NCBI Taxonomy" id="1344416"/>
    <lineage>
        <taxon>Eukaryota</taxon>
        <taxon>Fungi</taxon>
        <taxon>Fungi incertae sedis</taxon>
        <taxon>Chytridiomycota</taxon>
        <taxon>Chytridiomycota incertae sedis</taxon>
        <taxon>Monoblepharidomycetes</taxon>
        <taxon>Monoblepharidales</taxon>
        <taxon>Gonapodyaceae</taxon>
        <taxon>Gonapodya</taxon>
    </lineage>
</organism>
<dbReference type="SUPFAM" id="SSF48371">
    <property type="entry name" value="ARM repeat"/>
    <property type="match status" value="1"/>
</dbReference>
<feature type="non-terminal residue" evidence="1">
    <location>
        <position position="1"/>
    </location>
</feature>
<dbReference type="Gene3D" id="1.25.10.10">
    <property type="entry name" value="Leucine-rich Repeat Variant"/>
    <property type="match status" value="1"/>
</dbReference>
<dbReference type="OrthoDB" id="340346at2759"/>
<dbReference type="InterPro" id="IPR016024">
    <property type="entry name" value="ARM-type_fold"/>
</dbReference>
<dbReference type="InterPro" id="IPR011989">
    <property type="entry name" value="ARM-like"/>
</dbReference>
<dbReference type="AlphaFoldDB" id="A0A139APY5"/>
<name>A0A139APY5_GONPJ</name>
<proteinExistence type="predicted"/>
<dbReference type="GO" id="GO:0019888">
    <property type="term" value="F:protein phosphatase regulator activity"/>
    <property type="evidence" value="ECO:0007669"/>
    <property type="project" value="TreeGrafter"/>
</dbReference>
<accession>A0A139APY5</accession>
<keyword evidence="2" id="KW-1185">Reference proteome</keyword>
<dbReference type="PANTHER" id="PTHR21467:SF0">
    <property type="entry name" value="SERINE_THREONINE-PROTEIN PHOSPHATASE 4 REGULATORY SUBUNIT 4"/>
    <property type="match status" value="1"/>
</dbReference>
<evidence type="ECO:0008006" key="3">
    <source>
        <dbReference type="Google" id="ProtNLM"/>
    </source>
</evidence>
<sequence>ADLLITIIRFLPLDVVENDILPEALIDGGLAQPVPFRIWCCRVLGAVSLRLDPKKIEKLFFKRAMTLCQDTDYEVRRCMCLQLPSLAKSLGSLPSRHELLEEFRELLMDDEDTVREAALSNFVLMLQRSDIESRTKILIPLFRRLCEERAEKLYPLLAKEVGTFLWETRGQLSDADLVFFLGF</sequence>
<dbReference type="GO" id="GO:0005829">
    <property type="term" value="C:cytosol"/>
    <property type="evidence" value="ECO:0007669"/>
    <property type="project" value="TreeGrafter"/>
</dbReference>
<evidence type="ECO:0000313" key="2">
    <source>
        <dbReference type="Proteomes" id="UP000070544"/>
    </source>
</evidence>
<protein>
    <recommendedName>
        <fullName evidence="3">ARM repeat-containing protein</fullName>
    </recommendedName>
</protein>
<dbReference type="EMBL" id="KQ965740">
    <property type="protein sequence ID" value="KXS18817.1"/>
    <property type="molecule type" value="Genomic_DNA"/>
</dbReference>
<dbReference type="InterPro" id="IPR039918">
    <property type="entry name" value="PPP4R4"/>
</dbReference>
<dbReference type="GO" id="GO:0008287">
    <property type="term" value="C:protein serine/threonine phosphatase complex"/>
    <property type="evidence" value="ECO:0007669"/>
    <property type="project" value="TreeGrafter"/>
</dbReference>